<reference evidence="2" key="1">
    <citation type="journal article" date="2023" name="Nat. Plants">
        <title>Single-cell RNA sequencing provides a high-resolution roadmap for understanding the multicellular compartmentation of specialized metabolism.</title>
        <authorList>
            <person name="Sun S."/>
            <person name="Shen X."/>
            <person name="Li Y."/>
            <person name="Li Y."/>
            <person name="Wang S."/>
            <person name="Li R."/>
            <person name="Zhang H."/>
            <person name="Shen G."/>
            <person name="Guo B."/>
            <person name="Wei J."/>
            <person name="Xu J."/>
            <person name="St-Pierre B."/>
            <person name="Chen S."/>
            <person name="Sun C."/>
        </authorList>
    </citation>
    <scope>NUCLEOTIDE SEQUENCE [LARGE SCALE GENOMIC DNA]</scope>
</reference>
<keyword evidence="2" id="KW-1185">Reference proteome</keyword>
<organism evidence="1 2">
    <name type="scientific">Catharanthus roseus</name>
    <name type="common">Madagascar periwinkle</name>
    <name type="synonym">Vinca rosea</name>
    <dbReference type="NCBI Taxonomy" id="4058"/>
    <lineage>
        <taxon>Eukaryota</taxon>
        <taxon>Viridiplantae</taxon>
        <taxon>Streptophyta</taxon>
        <taxon>Embryophyta</taxon>
        <taxon>Tracheophyta</taxon>
        <taxon>Spermatophyta</taxon>
        <taxon>Magnoliopsida</taxon>
        <taxon>eudicotyledons</taxon>
        <taxon>Gunneridae</taxon>
        <taxon>Pentapetalae</taxon>
        <taxon>asterids</taxon>
        <taxon>lamiids</taxon>
        <taxon>Gentianales</taxon>
        <taxon>Apocynaceae</taxon>
        <taxon>Rauvolfioideae</taxon>
        <taxon>Vinceae</taxon>
        <taxon>Catharanthinae</taxon>
        <taxon>Catharanthus</taxon>
    </lineage>
</organism>
<comment type="caution">
    <text evidence="1">The sequence shown here is derived from an EMBL/GenBank/DDBJ whole genome shotgun (WGS) entry which is preliminary data.</text>
</comment>
<protein>
    <submittedName>
        <fullName evidence="1">Uncharacterized protein</fullName>
    </submittedName>
</protein>
<evidence type="ECO:0000313" key="1">
    <source>
        <dbReference type="EMBL" id="KAI5654973.1"/>
    </source>
</evidence>
<accession>A0ACC0A261</accession>
<proteinExistence type="predicted"/>
<dbReference type="EMBL" id="CM044707">
    <property type="protein sequence ID" value="KAI5654973.1"/>
    <property type="molecule type" value="Genomic_DNA"/>
</dbReference>
<sequence>MQSAFLNAESCNRLEFTTSEIRLGREVPSTALLAAMARAWSFHLPELEQVSSNKYNAFFLAEDYIQYVMKNRPWHFHNYLPMFVLWHSGGGLSDEDFQIANYWIQIHGILEEAYTLIDEIKGDPLEQVQEVGTPGDVATIRPLRQEETNVSLSFGPSALGMGIGEGLQEGAGSTSGHSVAPWTGFKRSPVGFPQLAVATGIKALLAILYAAGPTPLPCAPSEVSYFSFEIVKKAKISYDDPTVICEYSSADS</sequence>
<gene>
    <name evidence="1" type="ORF">M9H77_32160</name>
</gene>
<name>A0ACC0A261_CATRO</name>
<evidence type="ECO:0000313" key="2">
    <source>
        <dbReference type="Proteomes" id="UP001060085"/>
    </source>
</evidence>
<dbReference type="Proteomes" id="UP001060085">
    <property type="component" value="Linkage Group LG07"/>
</dbReference>